<keyword evidence="9" id="KW-0472">Membrane</keyword>
<evidence type="ECO:0000256" key="1">
    <source>
        <dbReference type="ARBA" id="ARBA00004273"/>
    </source>
</evidence>
<evidence type="ECO:0000256" key="2">
    <source>
        <dbReference type="ARBA" id="ARBA00007346"/>
    </source>
</evidence>
<proteinExistence type="inferred from homology"/>
<keyword evidence="6" id="KW-0999">Mitochondrion inner membrane</keyword>
<sequence length="74" mass="8499">MILQRLFRSTVIQSAVLVSLRRNIGVTAVASNKELDPVRELFKLDRIYGKADTNTFPNFTFEDPKFKVIEKPQS</sequence>
<evidence type="ECO:0000313" key="15">
    <source>
        <dbReference type="Proteomes" id="UP000664991"/>
    </source>
</evidence>
<dbReference type="InterPro" id="IPR008387">
    <property type="entry name" value="ATP_synth_f6_mt"/>
</dbReference>
<reference evidence="14 15" key="1">
    <citation type="submission" date="2020-12" db="EMBL/GenBank/DDBJ databases">
        <title>De novo assembly of Tibetan sheep genome.</title>
        <authorList>
            <person name="Li X."/>
        </authorList>
    </citation>
    <scope>NUCLEOTIDE SEQUENCE [LARGE SCALE GENOMIC DNA]</scope>
    <source>
        <tissue evidence="14">Heart</tissue>
    </source>
</reference>
<dbReference type="GO" id="GO:0005743">
    <property type="term" value="C:mitochondrial inner membrane"/>
    <property type="evidence" value="ECO:0007669"/>
    <property type="project" value="UniProtKB-SubCell"/>
</dbReference>
<comment type="caution">
    <text evidence="14">The sequence shown here is derived from an EMBL/GenBank/DDBJ whole genome shotgun (WGS) entry which is preliminary data.</text>
</comment>
<keyword evidence="7" id="KW-0406">Ion transport</keyword>
<evidence type="ECO:0000256" key="11">
    <source>
        <dbReference type="ARBA" id="ARBA00059339"/>
    </source>
</evidence>
<evidence type="ECO:0000256" key="6">
    <source>
        <dbReference type="ARBA" id="ARBA00022792"/>
    </source>
</evidence>
<evidence type="ECO:0000256" key="13">
    <source>
        <dbReference type="ARBA" id="ARBA00073749"/>
    </source>
</evidence>
<dbReference type="GO" id="GO:0015986">
    <property type="term" value="P:proton motive force-driven ATP synthesis"/>
    <property type="evidence" value="ECO:0007669"/>
    <property type="project" value="InterPro"/>
</dbReference>
<evidence type="ECO:0000256" key="5">
    <source>
        <dbReference type="ARBA" id="ARBA00022781"/>
    </source>
</evidence>
<evidence type="ECO:0000256" key="7">
    <source>
        <dbReference type="ARBA" id="ARBA00023065"/>
    </source>
</evidence>
<dbReference type="EMBL" id="JAEMGP010000002">
    <property type="protein sequence ID" value="KAG5213203.1"/>
    <property type="molecule type" value="Genomic_DNA"/>
</dbReference>
<dbReference type="InterPro" id="IPR036204">
    <property type="entry name" value="ATP_synth_f6_sf_mt"/>
</dbReference>
<evidence type="ECO:0000256" key="3">
    <source>
        <dbReference type="ARBA" id="ARBA00022448"/>
    </source>
</evidence>
<evidence type="ECO:0000256" key="8">
    <source>
        <dbReference type="ARBA" id="ARBA00023128"/>
    </source>
</evidence>
<dbReference type="SUPFAM" id="SSF111357">
    <property type="entry name" value="Mitochondrial ATP synthase coupling factor 6"/>
    <property type="match status" value="1"/>
</dbReference>
<accession>A0A836D5B4</accession>
<name>A0A836D5B4_SHEEP</name>
<comment type="similarity">
    <text evidence="2">Belongs to the eukaryotic ATPase subunit F6 family.</text>
</comment>
<dbReference type="PANTHER" id="PTHR12441">
    <property type="entry name" value="ATP SYNTHASE COUPLING FACTOR 6, MITOCHONDRIAL"/>
    <property type="match status" value="1"/>
</dbReference>
<keyword evidence="8" id="KW-0496">Mitochondrion</keyword>
<organism evidence="14 15">
    <name type="scientific">Ovis aries</name>
    <name type="common">Sheep</name>
    <dbReference type="NCBI Taxonomy" id="9940"/>
    <lineage>
        <taxon>Eukaryota</taxon>
        <taxon>Metazoa</taxon>
        <taxon>Chordata</taxon>
        <taxon>Craniata</taxon>
        <taxon>Vertebrata</taxon>
        <taxon>Euteleostomi</taxon>
        <taxon>Mammalia</taxon>
        <taxon>Eutheria</taxon>
        <taxon>Laurasiatheria</taxon>
        <taxon>Artiodactyla</taxon>
        <taxon>Ruminantia</taxon>
        <taxon>Pecora</taxon>
        <taxon>Bovidae</taxon>
        <taxon>Caprinae</taxon>
        <taxon>Ovis</taxon>
    </lineage>
</organism>
<comment type="function">
    <text evidence="11">Subunit F6, of the mitochondrial membrane ATP synthase complex (F(1)F(0) ATP synthase or Complex V) that produces ATP from ADP in the presence of a proton gradient across the membrane which is generated by electron transport complexes of the respiratory chain. ATP synthase complex consist of a soluble F(1) head domain - the catalytic core - and a membrane F(1) domain - the membrane proton channel. These two domains are linked by a central stalk rotating inside the F(1) region and a stationary peripheral stalk. During catalysis, ATP synthesis in the catalytic domain of F(1) is coupled via a rotary mechanism of the central stalk subunits to proton translocation. In vivo, can only synthesize ATP although its ATP hydrolase activity can be activated artificially in vitro. Part of the complex F(0) domain. Part of the complex F(0) domain and the peripheric stalk, which acts as a stator to hold the catalytic alpha(3)beta(3) subcomplex and subunit a/ATP6 static relative to the rotary elements.</text>
</comment>
<keyword evidence="3" id="KW-0813">Transport</keyword>
<comment type="subunit">
    <text evidence="12">Component of the ATP synthase complex composed at least of ATP5F1A/subunit alpha, ATP5F1B/subunit beta, ATP5MC1/subunit c (homooctomer), MT-ATP6/subunit a, MT-ATP8/subunit 8, ATP5ME/subunit e, ATP5MF/subunit f, ATP5MG/subunit g, ATP5MK/subunit k, ATP5MJ/subunit j, ATP5F1C/subunit gamma, ATP5F1D/subunit delta, ATP5F1E/subunit epsilon, ATP5PF/subunit F6, ATP5PB/subunit b, ATP5PD/subunit d, ATP5PO/subunit OSCP. ATP synthase complex consists of a soluble F(1) head domain (subunits alpha(3) and beta(3)) - the catalytic core - and a membrane F(0) domain - the membrane proton channel (subunits c, a, 8, e, f, g, k and j). These two domains are linked by a central stalk (subunits gamma, delta, and epsilon) rotating inside the F1 region and a stationary peripheral stalk (subunits F6, b, d, and OSCP).</text>
</comment>
<dbReference type="Proteomes" id="UP000664991">
    <property type="component" value="Unassembled WGS sequence"/>
</dbReference>
<evidence type="ECO:0000256" key="10">
    <source>
        <dbReference type="ARBA" id="ARBA00029863"/>
    </source>
</evidence>
<dbReference type="AlphaFoldDB" id="A0A836D5B4"/>
<evidence type="ECO:0000256" key="12">
    <source>
        <dbReference type="ARBA" id="ARBA00064647"/>
    </source>
</evidence>
<evidence type="ECO:0000313" key="14">
    <source>
        <dbReference type="EMBL" id="KAG5213203.1"/>
    </source>
</evidence>
<gene>
    <name evidence="14" type="ORF">JEQ12_008989</name>
</gene>
<dbReference type="PANTHER" id="PTHR12441:SF10">
    <property type="entry name" value="ATP SYNTHASE-COUPLING FACTOR 6, MITOCHONDRIAL"/>
    <property type="match status" value="1"/>
</dbReference>
<comment type="subcellular location">
    <subcellularLocation>
        <location evidence="1">Mitochondrion inner membrane</location>
    </subcellularLocation>
</comment>
<dbReference type="Gene3D" id="1.10.246.110">
    <property type="entry name" value="Mitochondrial ATP synthase-coupling factor 6"/>
    <property type="match status" value="1"/>
</dbReference>
<dbReference type="Pfam" id="PF05511">
    <property type="entry name" value="ATP-synt_F6"/>
    <property type="match status" value="1"/>
</dbReference>
<dbReference type="GO" id="GO:0045259">
    <property type="term" value="C:proton-transporting ATP synthase complex"/>
    <property type="evidence" value="ECO:0007669"/>
    <property type="project" value="UniProtKB-KW"/>
</dbReference>
<evidence type="ECO:0000256" key="4">
    <source>
        <dbReference type="ARBA" id="ARBA00022547"/>
    </source>
</evidence>
<evidence type="ECO:0000256" key="9">
    <source>
        <dbReference type="ARBA" id="ARBA00023136"/>
    </source>
</evidence>
<keyword evidence="4" id="KW-0138">CF(0)</keyword>
<protein>
    <recommendedName>
        <fullName evidence="13">ATP synthase peripheral stalk subunit F6, mitochondrial</fullName>
    </recommendedName>
    <alternativeName>
        <fullName evidence="10">ATP synthase peripheral stalk subunit F6</fullName>
    </alternativeName>
</protein>
<dbReference type="GO" id="GO:0015078">
    <property type="term" value="F:proton transmembrane transporter activity"/>
    <property type="evidence" value="ECO:0007669"/>
    <property type="project" value="InterPro"/>
</dbReference>
<keyword evidence="5" id="KW-0375">Hydrogen ion transport</keyword>